<dbReference type="InterPro" id="IPR027843">
    <property type="entry name" value="DUF4440"/>
</dbReference>
<dbReference type="EMBL" id="UINC01001017">
    <property type="protein sequence ID" value="SUZ67661.1"/>
    <property type="molecule type" value="Genomic_DNA"/>
</dbReference>
<sequence>METEIQELEQQRWDAMIASDCEALGELLHPNLRYTHSNAAVDSKESYLTAIEKGVFDYQAVDNSEVEIQMIGDVALVNGTAQITVAARGTEFQLHSRYTCVWISTDTGWKFLAWQNTPIAH</sequence>
<accession>A0A381PKY5</accession>
<name>A0A381PKY5_9ZZZZ</name>
<dbReference type="InterPro" id="IPR032710">
    <property type="entry name" value="NTF2-like_dom_sf"/>
</dbReference>
<protein>
    <recommendedName>
        <fullName evidence="1">DUF4440 domain-containing protein</fullName>
    </recommendedName>
</protein>
<evidence type="ECO:0000313" key="2">
    <source>
        <dbReference type="EMBL" id="SUZ67661.1"/>
    </source>
</evidence>
<dbReference type="Gene3D" id="3.10.450.50">
    <property type="match status" value="1"/>
</dbReference>
<dbReference type="AlphaFoldDB" id="A0A381PKY5"/>
<dbReference type="SUPFAM" id="SSF54427">
    <property type="entry name" value="NTF2-like"/>
    <property type="match status" value="1"/>
</dbReference>
<reference evidence="2" key="1">
    <citation type="submission" date="2018-05" db="EMBL/GenBank/DDBJ databases">
        <authorList>
            <person name="Lanie J.A."/>
            <person name="Ng W.-L."/>
            <person name="Kazmierczak K.M."/>
            <person name="Andrzejewski T.M."/>
            <person name="Davidsen T.M."/>
            <person name="Wayne K.J."/>
            <person name="Tettelin H."/>
            <person name="Glass J.I."/>
            <person name="Rusch D."/>
            <person name="Podicherti R."/>
            <person name="Tsui H.-C.T."/>
            <person name="Winkler M.E."/>
        </authorList>
    </citation>
    <scope>NUCLEOTIDE SEQUENCE</scope>
</reference>
<gene>
    <name evidence="2" type="ORF">METZ01_LOCUS20515</name>
</gene>
<organism evidence="2">
    <name type="scientific">marine metagenome</name>
    <dbReference type="NCBI Taxonomy" id="408172"/>
    <lineage>
        <taxon>unclassified sequences</taxon>
        <taxon>metagenomes</taxon>
        <taxon>ecological metagenomes</taxon>
    </lineage>
</organism>
<proteinExistence type="predicted"/>
<feature type="domain" description="DUF4440" evidence="1">
    <location>
        <begin position="5"/>
        <end position="110"/>
    </location>
</feature>
<dbReference type="Pfam" id="PF14534">
    <property type="entry name" value="DUF4440"/>
    <property type="match status" value="1"/>
</dbReference>
<evidence type="ECO:0000259" key="1">
    <source>
        <dbReference type="Pfam" id="PF14534"/>
    </source>
</evidence>